<feature type="compositionally biased region" description="Polar residues" evidence="3">
    <location>
        <begin position="506"/>
        <end position="523"/>
    </location>
</feature>
<dbReference type="Proteomes" id="UP000005666">
    <property type="component" value="Chromosome 1"/>
</dbReference>
<feature type="compositionally biased region" description="Acidic residues" evidence="3">
    <location>
        <begin position="536"/>
        <end position="545"/>
    </location>
</feature>
<dbReference type="FunFam" id="2.30.30.40:FF:000316">
    <property type="entry name" value="Myosin tail region-interacting protein MTI1"/>
    <property type="match status" value="1"/>
</dbReference>
<keyword evidence="6" id="KW-1185">Reference proteome</keyword>
<evidence type="ECO:0000313" key="5">
    <source>
        <dbReference type="EMBL" id="CCE61536.1"/>
    </source>
</evidence>
<feature type="region of interest" description="Disordered" evidence="3">
    <location>
        <begin position="380"/>
        <end position="406"/>
    </location>
</feature>
<dbReference type="Pfam" id="PF25459">
    <property type="entry name" value="AIM3_BBC1_C"/>
    <property type="match status" value="1"/>
</dbReference>
<sequence length="983" mass="108430">MSEPAVPFQVVSQFPYKSEFEDDLHFEKDQEITITSVEDDEWYYGQYTDSNGELQEGIFPKTFVTLKSNSVAQEPIIENPAVKTVPATAKSNDDADDHHFEVAAEPVVDTPGTNKLKNRLSMFAQTDSERVPLPSQKEFNDSAAGFVKKTVTAEPPKFYTPPSITNDSSKPTPTETSTSAPVREPVNKAEIEGTGEKIQNEEEHIPKMSLKERIALLQEQQRVEAERQAEMLKKKMAKQQAETKTEDIEAADEELQLKPKETLESISKVPSVPLSTLENIQTSYDNADNTTINEAEPSTSQLPAQSEDIINKQDISATDGTNADEQTAENQEAEEEEEEEDSEESRRAALRERMARIATAGRYGGPVAFNPFGIPIAAATEGAPSKKKTKDVTEEQNVPVPVPVMPFTNPEAIQALSRKTTAVTEDVEDVEGHVEKKLEDKELLEKNNEEGIAEVKENTKIPEMPVMPDISSSLEDTEESVANLLKENLLTENKAEATNGKDELNENINSLNQPLPETLNETLESSKDDLRKIDDLEFESAEEAIPENRGIPPVNLSDSSSPPPIPGAAPILSDSNSTQTGIPPIPNIALENNGPATRAPPPPLHPQIPQIPVFQAPETGAPPPPPHVPEMSAPHAPETRAPPPPPHVPEMSAPHAPETRAPPPPPHAPEIRAPPPPPHAPIPQTRKPQASESRAPPPPPSDPLSQGGITSQNNDFTETRELLKRTTTVNLETECQQKIDFNANETWWLEKSNPTHLFSPKVKYLLEVEENIIKKRLQQKLVIRDFYFLYENYSQLLVSVSYLESDANNTVACTQNFFGSSNNTKKLIEYGNKYGNEVVKKAHSVIGSSLKEPLVHSLILSLKSNIVQPIGGRTFGVAIFSYKAGSTLDNDGLKLIMPGDIIVIRKAKFESHKKLNINSKETSVGMDSVPYSAIVTDFDFAKNKIRVVEDHEGKISQGSYKLSNMKSGKLKIFRLIGRDYVGW</sequence>
<dbReference type="SUPFAM" id="SSF50044">
    <property type="entry name" value="SH3-domain"/>
    <property type="match status" value="1"/>
</dbReference>
<dbReference type="STRING" id="1071381.G8BNQ8"/>
<feature type="compositionally biased region" description="Low complexity" evidence="3">
    <location>
        <begin position="607"/>
        <end position="619"/>
    </location>
</feature>
<evidence type="ECO:0000259" key="4">
    <source>
        <dbReference type="PROSITE" id="PS50002"/>
    </source>
</evidence>
<dbReference type="GO" id="GO:0032032">
    <property type="term" value="F:myosin I tail binding"/>
    <property type="evidence" value="ECO:0007669"/>
    <property type="project" value="EnsemblFungi"/>
</dbReference>
<proteinExistence type="predicted"/>
<feature type="domain" description="SH3" evidence="4">
    <location>
        <begin position="5"/>
        <end position="69"/>
    </location>
</feature>
<feature type="compositionally biased region" description="Basic and acidic residues" evidence="3">
    <location>
        <begin position="524"/>
        <end position="535"/>
    </location>
</feature>
<evidence type="ECO:0000256" key="1">
    <source>
        <dbReference type="ARBA" id="ARBA00022443"/>
    </source>
</evidence>
<feature type="compositionally biased region" description="Low complexity" evidence="3">
    <location>
        <begin position="168"/>
        <end position="181"/>
    </location>
</feature>
<dbReference type="GO" id="GO:0034316">
    <property type="term" value="P:negative regulation of Arp2/3 complex-mediated actin nucleation"/>
    <property type="evidence" value="ECO:0007669"/>
    <property type="project" value="EnsemblFungi"/>
</dbReference>
<organism evidence="5 6">
    <name type="scientific">Tetrapisispora phaffii (strain ATCC 24235 / CBS 4417 / NBRC 1672 / NRRL Y-8282 / UCD 70-5)</name>
    <name type="common">Yeast</name>
    <name type="synonym">Fabospora phaffii</name>
    <dbReference type="NCBI Taxonomy" id="1071381"/>
    <lineage>
        <taxon>Eukaryota</taxon>
        <taxon>Fungi</taxon>
        <taxon>Dikarya</taxon>
        <taxon>Ascomycota</taxon>
        <taxon>Saccharomycotina</taxon>
        <taxon>Saccharomycetes</taxon>
        <taxon>Saccharomycetales</taxon>
        <taxon>Saccharomycetaceae</taxon>
        <taxon>Tetrapisispora</taxon>
    </lineage>
</organism>
<dbReference type="GO" id="GO:0030479">
    <property type="term" value="C:actin cortical patch"/>
    <property type="evidence" value="ECO:0007669"/>
    <property type="project" value="EnsemblFungi"/>
</dbReference>
<dbReference type="InterPro" id="IPR036028">
    <property type="entry name" value="SH3-like_dom_sf"/>
</dbReference>
<feature type="region of interest" description="Disordered" evidence="3">
    <location>
        <begin position="232"/>
        <end position="350"/>
    </location>
</feature>
<feature type="compositionally biased region" description="Acidic residues" evidence="3">
    <location>
        <begin position="331"/>
        <end position="343"/>
    </location>
</feature>
<dbReference type="InterPro" id="IPR035552">
    <property type="entry name" value="Mti1_SH3"/>
</dbReference>
<keyword evidence="1 2" id="KW-0728">SH3 domain</keyword>
<gene>
    <name evidence="5" type="primary">TPHA0A04630</name>
    <name evidence="5" type="ordered locus">TPHA_0A04630</name>
</gene>
<feature type="region of interest" description="Disordered" evidence="3">
    <location>
        <begin position="497"/>
        <end position="713"/>
    </location>
</feature>
<dbReference type="eggNOG" id="ENOG502R16K">
    <property type="taxonomic scope" value="Eukaryota"/>
</dbReference>
<dbReference type="AlphaFoldDB" id="G8BNQ8"/>
<dbReference type="HOGENOM" id="CLU_003021_0_0_1"/>
<dbReference type="InterPro" id="IPR057402">
    <property type="entry name" value="AIM3_BBC1_C"/>
</dbReference>
<evidence type="ECO:0000313" key="6">
    <source>
        <dbReference type="Proteomes" id="UP000005666"/>
    </source>
</evidence>
<protein>
    <recommendedName>
        <fullName evidence="4">SH3 domain-containing protein</fullName>
    </recommendedName>
</protein>
<evidence type="ECO:0000256" key="3">
    <source>
        <dbReference type="SAM" id="MobiDB-lite"/>
    </source>
</evidence>
<dbReference type="InterPro" id="IPR001452">
    <property type="entry name" value="SH3_domain"/>
</dbReference>
<feature type="region of interest" description="Disordered" evidence="3">
    <location>
        <begin position="154"/>
        <end position="206"/>
    </location>
</feature>
<dbReference type="KEGG" id="tpf:TPHA_0A04630"/>
<accession>G8BNQ8</accession>
<dbReference type="OMA" id="KAIFEYK"/>
<name>G8BNQ8_TETPH</name>
<dbReference type="GeneID" id="11532756"/>
<evidence type="ECO:0000256" key="2">
    <source>
        <dbReference type="PROSITE-ProRule" id="PRU00192"/>
    </source>
</evidence>
<feature type="compositionally biased region" description="Pro residues" evidence="3">
    <location>
        <begin position="660"/>
        <end position="681"/>
    </location>
</feature>
<dbReference type="GO" id="GO:0030036">
    <property type="term" value="P:actin cytoskeleton organization"/>
    <property type="evidence" value="ECO:0007669"/>
    <property type="project" value="EnsemblFungi"/>
</dbReference>
<dbReference type="PROSITE" id="PS50002">
    <property type="entry name" value="SH3"/>
    <property type="match status" value="1"/>
</dbReference>
<dbReference type="OrthoDB" id="207120at2759"/>
<dbReference type="EMBL" id="HE612856">
    <property type="protein sequence ID" value="CCE61536.1"/>
    <property type="molecule type" value="Genomic_DNA"/>
</dbReference>
<dbReference type="CDD" id="cd11887">
    <property type="entry name" value="SH3_Bbc1"/>
    <property type="match status" value="1"/>
</dbReference>
<dbReference type="RefSeq" id="XP_003683970.1">
    <property type="nucleotide sequence ID" value="XM_003683922.1"/>
</dbReference>
<reference evidence="5 6" key="1">
    <citation type="journal article" date="2011" name="Proc. Natl. Acad. Sci. U.S.A.">
        <title>Evolutionary erosion of yeast sex chromosomes by mating-type switching accidents.</title>
        <authorList>
            <person name="Gordon J.L."/>
            <person name="Armisen D."/>
            <person name="Proux-Wera E."/>
            <person name="Oheigeartaigh S.S."/>
            <person name="Byrne K.P."/>
            <person name="Wolfe K.H."/>
        </authorList>
    </citation>
    <scope>NUCLEOTIDE SEQUENCE [LARGE SCALE GENOMIC DNA]</scope>
    <source>
        <strain evidence="6">ATCC 24235 / CBS 4417 / NBRC 1672 / NRRL Y-8282 / UCD 70-5</strain>
    </source>
</reference>
<feature type="compositionally biased region" description="Basic and acidic residues" evidence="3">
    <location>
        <begin position="185"/>
        <end position="206"/>
    </location>
</feature>
<feature type="compositionally biased region" description="Polar residues" evidence="3">
    <location>
        <begin position="273"/>
        <end position="304"/>
    </location>
</feature>
<dbReference type="Pfam" id="PF00018">
    <property type="entry name" value="SH3_1"/>
    <property type="match status" value="1"/>
</dbReference>
<dbReference type="Gene3D" id="2.30.30.40">
    <property type="entry name" value="SH3 Domains"/>
    <property type="match status" value="1"/>
</dbReference>
<dbReference type="SMART" id="SM00326">
    <property type="entry name" value="SH3"/>
    <property type="match status" value="1"/>
</dbReference>